<keyword evidence="3 10" id="KW-0813">Transport</keyword>
<dbReference type="STRING" id="56408.A0A1E5RJ01"/>
<evidence type="ECO:0000256" key="6">
    <source>
        <dbReference type="ARBA" id="ARBA00022970"/>
    </source>
</evidence>
<dbReference type="InterPro" id="IPR036259">
    <property type="entry name" value="MFS_trans_sf"/>
</dbReference>
<dbReference type="OrthoDB" id="42657at2759"/>
<feature type="transmembrane region" description="Helical" evidence="10">
    <location>
        <begin position="409"/>
        <end position="433"/>
    </location>
</feature>
<feature type="transmembrane region" description="Helical" evidence="10">
    <location>
        <begin position="511"/>
        <end position="532"/>
    </location>
</feature>
<keyword evidence="13" id="KW-1185">Reference proteome</keyword>
<dbReference type="CDD" id="cd17483">
    <property type="entry name" value="MFS_Atg22_like"/>
    <property type="match status" value="1"/>
</dbReference>
<feature type="compositionally biased region" description="Polar residues" evidence="11">
    <location>
        <begin position="25"/>
        <end position="37"/>
    </location>
</feature>
<protein>
    <recommendedName>
        <fullName evidence="10">Autophagy-related protein</fullName>
    </recommendedName>
</protein>
<comment type="subcellular location">
    <subcellularLocation>
        <location evidence="1 10">Vacuole membrane</location>
        <topology evidence="1 10">Multi-pass membrane protein</topology>
    </subcellularLocation>
</comment>
<dbReference type="Pfam" id="PF11700">
    <property type="entry name" value="ATG22"/>
    <property type="match status" value="1"/>
</dbReference>
<dbReference type="EMBL" id="LPNM01000006">
    <property type="protein sequence ID" value="OEJ86533.1"/>
    <property type="molecule type" value="Genomic_DNA"/>
</dbReference>
<keyword evidence="6 10" id="KW-0029">Amino-acid transport</keyword>
<feature type="transmembrane region" description="Helical" evidence="10">
    <location>
        <begin position="479"/>
        <end position="499"/>
    </location>
</feature>
<dbReference type="InterPro" id="IPR050495">
    <property type="entry name" value="ATG22/LtaA_families"/>
</dbReference>
<dbReference type="PANTHER" id="PTHR23519:SF1">
    <property type="entry name" value="AUTOPHAGY-RELATED PROTEIN 22"/>
    <property type="match status" value="1"/>
</dbReference>
<comment type="caution">
    <text evidence="12">The sequence shown here is derived from an EMBL/GenBank/DDBJ whole genome shotgun (WGS) entry which is preliminary data.</text>
</comment>
<proteinExistence type="inferred from homology"/>
<evidence type="ECO:0000256" key="3">
    <source>
        <dbReference type="ARBA" id="ARBA00022448"/>
    </source>
</evidence>
<evidence type="ECO:0000313" key="13">
    <source>
        <dbReference type="Proteomes" id="UP000095728"/>
    </source>
</evidence>
<keyword evidence="8 10" id="KW-0072">Autophagy</keyword>
<dbReference type="GO" id="GO:0006914">
    <property type="term" value="P:autophagy"/>
    <property type="evidence" value="ECO:0007669"/>
    <property type="project" value="UniProtKB-KW"/>
</dbReference>
<feature type="transmembrane region" description="Helical" evidence="10">
    <location>
        <begin position="220"/>
        <end position="238"/>
    </location>
</feature>
<evidence type="ECO:0000256" key="2">
    <source>
        <dbReference type="ARBA" id="ARBA00006978"/>
    </source>
</evidence>
<keyword evidence="9 10" id="KW-0472">Membrane</keyword>
<evidence type="ECO:0000256" key="8">
    <source>
        <dbReference type="ARBA" id="ARBA00023006"/>
    </source>
</evidence>
<dbReference type="SUPFAM" id="SSF103473">
    <property type="entry name" value="MFS general substrate transporter"/>
    <property type="match status" value="1"/>
</dbReference>
<evidence type="ECO:0000256" key="4">
    <source>
        <dbReference type="ARBA" id="ARBA00022554"/>
    </source>
</evidence>
<evidence type="ECO:0000256" key="9">
    <source>
        <dbReference type="ARBA" id="ARBA00023136"/>
    </source>
</evidence>
<feature type="transmembrane region" description="Helical" evidence="10">
    <location>
        <begin position="341"/>
        <end position="364"/>
    </location>
</feature>
<dbReference type="Proteomes" id="UP000095728">
    <property type="component" value="Unassembled WGS sequence"/>
</dbReference>
<dbReference type="Gene3D" id="1.20.1250.20">
    <property type="entry name" value="MFS general substrate transporter like domains"/>
    <property type="match status" value="1"/>
</dbReference>
<feature type="compositionally biased region" description="Polar residues" evidence="11">
    <location>
        <begin position="1"/>
        <end position="17"/>
    </location>
</feature>
<dbReference type="GO" id="GO:0005774">
    <property type="term" value="C:vacuolar membrane"/>
    <property type="evidence" value="ECO:0007669"/>
    <property type="project" value="UniProtKB-SubCell"/>
</dbReference>
<sequence>MSSTKNTAIHFNGSPSGINMKLPTNGLNSPILNKSNLGSQNESSEHESGNHEHSNEQDTLLHNTSSTFSRMLHPSNNGILSNKYLQLASSAAQRYYHNYISDKLSMVPNDKTTSNNIIGWYFYLFSSEPFIVSVVSTYMPILLESYARSNAVLLTDHFIPCPKNGNEKCVLGLFDDRIYIDTSSYALYTFSTSVLFQIVTVISISGLVDVFDVTIRFKKIVLILFGIIGSLSTIAISFSKSADFYLLAVLSIITNCCYGVINVVGNSLLPVIVTSFYRNQPYEDDGNFSPLLYTNEEFTNIVSGRGSSIGYLSALIVQIFCIFIISKVAGNTLDADDNTYAMKLAVFFVGVWWFIWQLPMLWFLKDYTHENEELPTAKPLTLRALAHYTKKSWSSLYDAFKHASLLKDVVIFLIGWFIISDSITTINSTAMLFSKTELSMTTINLVVVSILTLIFAIFGAFVVPQFITTKLGKKSNQSMIYTIIWASFIPLYGLSGFWFTNFGLKHKIEMYFLAVWYGISMGALNAISRSIFSLIVPPGKESTFFSLFSITDKGSSIVGPTLVGLLTDKTHDIRYSFYLLFALLLISLPFFFVLDVDRGKKEAVSLSYMIQEDMENEEQDFAE</sequence>
<dbReference type="PANTHER" id="PTHR23519">
    <property type="entry name" value="AUTOPHAGY-RELATED PROTEIN 22"/>
    <property type="match status" value="1"/>
</dbReference>
<evidence type="ECO:0000256" key="1">
    <source>
        <dbReference type="ARBA" id="ARBA00004128"/>
    </source>
</evidence>
<dbReference type="FunCoup" id="A0A1E5RJ01">
    <property type="interactions" value="40"/>
</dbReference>
<feature type="transmembrane region" description="Helical" evidence="10">
    <location>
        <begin position="445"/>
        <end position="467"/>
    </location>
</feature>
<dbReference type="InterPro" id="IPR024671">
    <property type="entry name" value="Atg22-like"/>
</dbReference>
<feature type="transmembrane region" description="Helical" evidence="10">
    <location>
        <begin position="120"/>
        <end position="143"/>
    </location>
</feature>
<evidence type="ECO:0000256" key="5">
    <source>
        <dbReference type="ARBA" id="ARBA00022692"/>
    </source>
</evidence>
<name>A0A1E5RJ01_9ASCO</name>
<reference evidence="13" key="1">
    <citation type="journal article" date="2016" name="Genome Announc.">
        <title>Genome sequences of three species of Hanseniaspora isolated from spontaneous wine fermentations.</title>
        <authorList>
            <person name="Sternes P.R."/>
            <person name="Lee D."/>
            <person name="Kutyna D.R."/>
            <person name="Borneman A.R."/>
        </authorList>
    </citation>
    <scope>NUCLEOTIDE SEQUENCE [LARGE SCALE GENOMIC DNA]</scope>
    <source>
        <strain evidence="13">AWRI3579</strain>
    </source>
</reference>
<accession>A0A1E5RJ01</accession>
<feature type="region of interest" description="Disordered" evidence="11">
    <location>
        <begin position="1"/>
        <end position="58"/>
    </location>
</feature>
<feature type="transmembrane region" description="Helical" evidence="10">
    <location>
        <begin position="185"/>
        <end position="208"/>
    </location>
</feature>
<keyword evidence="4 10" id="KW-0926">Vacuole</keyword>
<feature type="transmembrane region" description="Helical" evidence="10">
    <location>
        <begin position="575"/>
        <end position="594"/>
    </location>
</feature>
<dbReference type="InParanoid" id="A0A1E5RJ01"/>
<comment type="similarity">
    <text evidence="2 10">Belongs to the ATG22 family.</text>
</comment>
<evidence type="ECO:0000256" key="7">
    <source>
        <dbReference type="ARBA" id="ARBA00022989"/>
    </source>
</evidence>
<evidence type="ECO:0000256" key="10">
    <source>
        <dbReference type="RuleBase" id="RU363073"/>
    </source>
</evidence>
<dbReference type="AlphaFoldDB" id="A0A1E5RJ01"/>
<dbReference type="InterPro" id="IPR044738">
    <property type="entry name" value="Atg22"/>
</dbReference>
<keyword evidence="7 10" id="KW-1133">Transmembrane helix</keyword>
<comment type="function">
    <text evidence="10">Vacuolar effluxer which mediate the efflux of amino acids resulting from autophagic degradation. The release of autophagic amino acids allows the maintenance of protein synthesis and viability during nitrogen starvation.</text>
</comment>
<feature type="transmembrane region" description="Helical" evidence="10">
    <location>
        <begin position="309"/>
        <end position="329"/>
    </location>
</feature>
<evidence type="ECO:0000313" key="12">
    <source>
        <dbReference type="EMBL" id="OEJ86533.1"/>
    </source>
</evidence>
<dbReference type="GO" id="GO:0032974">
    <property type="term" value="P:amino acid transmembrane export from vacuole"/>
    <property type="evidence" value="ECO:0007669"/>
    <property type="project" value="InterPro"/>
</dbReference>
<organism evidence="12 13">
    <name type="scientific">Hanseniaspora osmophila</name>
    <dbReference type="NCBI Taxonomy" id="56408"/>
    <lineage>
        <taxon>Eukaryota</taxon>
        <taxon>Fungi</taxon>
        <taxon>Dikarya</taxon>
        <taxon>Ascomycota</taxon>
        <taxon>Saccharomycotina</taxon>
        <taxon>Saccharomycetes</taxon>
        <taxon>Saccharomycodales</taxon>
        <taxon>Saccharomycodaceae</taxon>
        <taxon>Hanseniaspora</taxon>
    </lineage>
</organism>
<keyword evidence="5 10" id="KW-0812">Transmembrane</keyword>
<evidence type="ECO:0000256" key="11">
    <source>
        <dbReference type="SAM" id="MobiDB-lite"/>
    </source>
</evidence>
<gene>
    <name evidence="12" type="ORF">AWRI3579_g1631</name>
</gene>
<feature type="compositionally biased region" description="Basic and acidic residues" evidence="11">
    <location>
        <begin position="43"/>
        <end position="56"/>
    </location>
</feature>